<sequence>MHHTNTQIGSYFVSRLTAALIPLGLAITLVSLPASAQQTEGFTPEGLIQEILQLNPGLAAQRLETLAREEQIVSAGALDDPRVNYAIAPASIGDNIPSALGDTLGVRQVIQLSQNFPWAGKRQLRTEVAQAQSTAAHLMTQDLQLQLIAAGRRHWASWWDVHQALTINREQQQLLTEQEKVIETQYASGSGLQQDLLQVQTARIQADHRDIVLEQQARRVRARINALRNRPTAAELAATEEQPQPPTLPADTVLHSWLEEANPALRGARAEADAARADRDLTYKNDFPDVQVNVGYNELWNASDLRLQVGVSVNIPLDFGKRSARKAASDYQLNSARTDIQYLHNQLLSELEQALSRAEEAQHAIELCREQLIPIAQQSLTASQSDYQEGIADFSNVIQAEQALLEARLLLSRSMADQYQAHAEIDRLVGGRLWPFEFSGH</sequence>
<keyword evidence="1" id="KW-0175">Coiled coil</keyword>
<dbReference type="GO" id="GO:0015562">
    <property type="term" value="F:efflux transmembrane transporter activity"/>
    <property type="evidence" value="ECO:0007669"/>
    <property type="project" value="InterPro"/>
</dbReference>
<evidence type="ECO:0008006" key="3">
    <source>
        <dbReference type="Google" id="ProtNLM"/>
    </source>
</evidence>
<dbReference type="AlphaFoldDB" id="A0A0F9YK47"/>
<gene>
    <name evidence="2" type="ORF">LCGC14_0006630</name>
</gene>
<dbReference type="Pfam" id="PF02321">
    <property type="entry name" value="OEP"/>
    <property type="match status" value="1"/>
</dbReference>
<organism evidence="2">
    <name type="scientific">marine sediment metagenome</name>
    <dbReference type="NCBI Taxonomy" id="412755"/>
    <lineage>
        <taxon>unclassified sequences</taxon>
        <taxon>metagenomes</taxon>
        <taxon>ecological metagenomes</taxon>
    </lineage>
</organism>
<reference evidence="2" key="1">
    <citation type="journal article" date="2015" name="Nature">
        <title>Complex archaea that bridge the gap between prokaryotes and eukaryotes.</title>
        <authorList>
            <person name="Spang A."/>
            <person name="Saw J.H."/>
            <person name="Jorgensen S.L."/>
            <person name="Zaremba-Niedzwiedzka K."/>
            <person name="Martijn J."/>
            <person name="Lind A.E."/>
            <person name="van Eijk R."/>
            <person name="Schleper C."/>
            <person name="Guy L."/>
            <person name="Ettema T.J."/>
        </authorList>
    </citation>
    <scope>NUCLEOTIDE SEQUENCE</scope>
</reference>
<comment type="caution">
    <text evidence="2">The sequence shown here is derived from an EMBL/GenBank/DDBJ whole genome shotgun (WGS) entry which is preliminary data.</text>
</comment>
<dbReference type="InterPro" id="IPR010131">
    <property type="entry name" value="MdtP/NodT-like"/>
</dbReference>
<dbReference type="PANTHER" id="PTHR30203:SF24">
    <property type="entry name" value="BLR4935 PROTEIN"/>
    <property type="match status" value="1"/>
</dbReference>
<name>A0A0F9YK47_9ZZZZ</name>
<dbReference type="EMBL" id="LAZR01000001">
    <property type="protein sequence ID" value="KKO12647.1"/>
    <property type="molecule type" value="Genomic_DNA"/>
</dbReference>
<dbReference type="InterPro" id="IPR003423">
    <property type="entry name" value="OMP_efflux"/>
</dbReference>
<protein>
    <recommendedName>
        <fullName evidence="3">Outer membrane efflux protein</fullName>
    </recommendedName>
</protein>
<evidence type="ECO:0000256" key="1">
    <source>
        <dbReference type="SAM" id="Coils"/>
    </source>
</evidence>
<dbReference type="PANTHER" id="PTHR30203">
    <property type="entry name" value="OUTER MEMBRANE CATION EFFLUX PROTEIN"/>
    <property type="match status" value="1"/>
</dbReference>
<evidence type="ECO:0000313" key="2">
    <source>
        <dbReference type="EMBL" id="KKO12647.1"/>
    </source>
</evidence>
<proteinExistence type="predicted"/>
<accession>A0A0F9YK47</accession>
<feature type="coiled-coil region" evidence="1">
    <location>
        <begin position="344"/>
        <end position="371"/>
    </location>
</feature>
<dbReference type="SUPFAM" id="SSF56954">
    <property type="entry name" value="Outer membrane efflux proteins (OEP)"/>
    <property type="match status" value="1"/>
</dbReference>
<dbReference type="Gene3D" id="1.20.1600.10">
    <property type="entry name" value="Outer membrane efflux proteins (OEP)"/>
    <property type="match status" value="1"/>
</dbReference>